<dbReference type="CDD" id="cd00201">
    <property type="entry name" value="WW"/>
    <property type="match status" value="1"/>
</dbReference>
<dbReference type="SMART" id="SM00456">
    <property type="entry name" value="WW"/>
    <property type="match status" value="1"/>
</dbReference>
<gene>
    <name evidence="8" type="primary">magi3_0</name>
    <name evidence="8" type="ORF">g.13223</name>
</gene>
<feature type="domain" description="PDZ" evidence="7">
    <location>
        <begin position="1598"/>
        <end position="1681"/>
    </location>
</feature>
<dbReference type="PROSITE" id="PS50106">
    <property type="entry name" value="PDZ"/>
    <property type="match status" value="5"/>
</dbReference>
<accession>A0A6G1SQU6</accession>
<dbReference type="CDD" id="cd06734">
    <property type="entry name" value="PDZ4_MAGI-1_3-like"/>
    <property type="match status" value="1"/>
</dbReference>
<organism evidence="8">
    <name type="scientific">Aceria tosichella</name>
    <name type="common">wheat curl mite</name>
    <dbReference type="NCBI Taxonomy" id="561515"/>
    <lineage>
        <taxon>Eukaryota</taxon>
        <taxon>Metazoa</taxon>
        <taxon>Ecdysozoa</taxon>
        <taxon>Arthropoda</taxon>
        <taxon>Chelicerata</taxon>
        <taxon>Arachnida</taxon>
        <taxon>Acari</taxon>
        <taxon>Acariformes</taxon>
        <taxon>Trombidiformes</taxon>
        <taxon>Prostigmata</taxon>
        <taxon>Eupodina</taxon>
        <taxon>Eriophyoidea</taxon>
        <taxon>Eriophyidae</taxon>
        <taxon>Eriophyinae</taxon>
        <taxon>Aceriini</taxon>
        <taxon>Aceria</taxon>
    </lineage>
</organism>
<dbReference type="PROSITE" id="PS50020">
    <property type="entry name" value="WW_DOMAIN_2"/>
    <property type="match status" value="1"/>
</dbReference>
<feature type="region of interest" description="Disordered" evidence="4">
    <location>
        <begin position="130"/>
        <end position="174"/>
    </location>
</feature>
<dbReference type="Pfam" id="PF00625">
    <property type="entry name" value="Guanylate_kin"/>
    <property type="match status" value="1"/>
</dbReference>
<dbReference type="PANTHER" id="PTHR10316">
    <property type="entry name" value="MEMBRANE ASSOCIATED GUANYLATE KINASE-RELATED"/>
    <property type="match status" value="1"/>
</dbReference>
<feature type="compositionally biased region" description="Polar residues" evidence="4">
    <location>
        <begin position="148"/>
        <end position="172"/>
    </location>
</feature>
<dbReference type="GO" id="GO:0005737">
    <property type="term" value="C:cytoplasm"/>
    <property type="evidence" value="ECO:0007669"/>
    <property type="project" value="TreeGrafter"/>
</dbReference>
<dbReference type="EMBL" id="GGYP01007492">
    <property type="protein sequence ID" value="MDE52263.1"/>
    <property type="molecule type" value="Transcribed_RNA"/>
</dbReference>
<keyword evidence="3" id="KW-0472">Membrane</keyword>
<feature type="compositionally biased region" description="Low complexity" evidence="4">
    <location>
        <begin position="222"/>
        <end position="233"/>
    </location>
</feature>
<feature type="region of interest" description="Disordered" evidence="4">
    <location>
        <begin position="1"/>
        <end position="98"/>
    </location>
</feature>
<evidence type="ECO:0000259" key="5">
    <source>
        <dbReference type="PROSITE" id="PS50020"/>
    </source>
</evidence>
<feature type="domain" description="WW" evidence="5">
    <location>
        <begin position="842"/>
        <end position="875"/>
    </location>
</feature>
<dbReference type="InterPro" id="IPR001478">
    <property type="entry name" value="PDZ"/>
</dbReference>
<feature type="domain" description="Guanylate kinase-like" evidence="6">
    <location>
        <begin position="666"/>
        <end position="742"/>
    </location>
</feature>
<dbReference type="PANTHER" id="PTHR10316:SF40">
    <property type="entry name" value="LD27118P"/>
    <property type="match status" value="1"/>
</dbReference>
<dbReference type="SMART" id="SM00072">
    <property type="entry name" value="GuKc"/>
    <property type="match status" value="1"/>
</dbReference>
<feature type="compositionally biased region" description="Polar residues" evidence="4">
    <location>
        <begin position="520"/>
        <end position="539"/>
    </location>
</feature>
<dbReference type="Pfam" id="PF00397">
    <property type="entry name" value="WW"/>
    <property type="match status" value="1"/>
</dbReference>
<proteinExistence type="predicted"/>
<evidence type="ECO:0000313" key="8">
    <source>
        <dbReference type="EMBL" id="MDE52263.1"/>
    </source>
</evidence>
<feature type="compositionally biased region" description="Polar residues" evidence="4">
    <location>
        <begin position="234"/>
        <end position="252"/>
    </location>
</feature>
<evidence type="ECO:0000256" key="4">
    <source>
        <dbReference type="SAM" id="MobiDB-lite"/>
    </source>
</evidence>
<keyword evidence="8" id="KW-0418">Kinase</keyword>
<dbReference type="InterPro" id="IPR001202">
    <property type="entry name" value="WW_dom"/>
</dbReference>
<evidence type="ECO:0000256" key="1">
    <source>
        <dbReference type="ARBA" id="ARBA00004170"/>
    </source>
</evidence>
<feature type="region of interest" description="Disordered" evidence="4">
    <location>
        <begin position="1111"/>
        <end position="1135"/>
    </location>
</feature>
<evidence type="ECO:0000259" key="7">
    <source>
        <dbReference type="PROSITE" id="PS50106"/>
    </source>
</evidence>
<dbReference type="SMART" id="SM00228">
    <property type="entry name" value="PDZ"/>
    <property type="match status" value="5"/>
</dbReference>
<dbReference type="InterPro" id="IPR008144">
    <property type="entry name" value="Guanylate_kin-like_dom"/>
</dbReference>
<dbReference type="InterPro" id="IPR036034">
    <property type="entry name" value="PDZ_sf"/>
</dbReference>
<dbReference type="Pfam" id="PF00595">
    <property type="entry name" value="PDZ"/>
    <property type="match status" value="5"/>
</dbReference>
<dbReference type="PROSITE" id="PS50052">
    <property type="entry name" value="GUANYLATE_KINASE_2"/>
    <property type="match status" value="1"/>
</dbReference>
<feature type="compositionally biased region" description="Polar residues" evidence="4">
    <location>
        <begin position="267"/>
        <end position="284"/>
    </location>
</feature>
<reference evidence="8" key="1">
    <citation type="submission" date="2018-10" db="EMBL/GenBank/DDBJ databases">
        <title>Transcriptome assembly of Aceria tosichella (Wheat curl mite) Type 2.</title>
        <authorList>
            <person name="Scully E.D."/>
            <person name="Geib S.M."/>
            <person name="Palmer N.A."/>
            <person name="Gupta A.K."/>
            <person name="Sarath G."/>
            <person name="Tatineni S."/>
        </authorList>
    </citation>
    <scope>NUCLEOTIDE SEQUENCE</scope>
    <source>
        <strain evidence="8">LincolnNE</strain>
    </source>
</reference>
<dbReference type="Gene3D" id="3.30.63.10">
    <property type="entry name" value="Guanylate Kinase phosphate binding domain"/>
    <property type="match status" value="1"/>
</dbReference>
<dbReference type="SUPFAM" id="SSF52540">
    <property type="entry name" value="P-loop containing nucleoside triphosphate hydrolases"/>
    <property type="match status" value="1"/>
</dbReference>
<dbReference type="SUPFAM" id="SSF50156">
    <property type="entry name" value="PDZ domain-like"/>
    <property type="match status" value="5"/>
</dbReference>
<feature type="compositionally biased region" description="Low complexity" evidence="4">
    <location>
        <begin position="9"/>
        <end position="18"/>
    </location>
</feature>
<feature type="compositionally biased region" description="Polar residues" evidence="4">
    <location>
        <begin position="403"/>
        <end position="415"/>
    </location>
</feature>
<comment type="subcellular location">
    <subcellularLocation>
        <location evidence="1">Membrane</location>
        <topology evidence="1">Peripheral membrane protein</topology>
    </subcellularLocation>
</comment>
<evidence type="ECO:0000259" key="6">
    <source>
        <dbReference type="PROSITE" id="PS50052"/>
    </source>
</evidence>
<feature type="region of interest" description="Disordered" evidence="4">
    <location>
        <begin position="516"/>
        <end position="549"/>
    </location>
</feature>
<dbReference type="Gene3D" id="2.30.42.10">
    <property type="match status" value="5"/>
</dbReference>
<dbReference type="InterPro" id="IPR036020">
    <property type="entry name" value="WW_dom_sf"/>
</dbReference>
<feature type="domain" description="PDZ" evidence="7">
    <location>
        <begin position="1424"/>
        <end position="1508"/>
    </location>
</feature>
<feature type="compositionally biased region" description="Basic residues" evidence="4">
    <location>
        <begin position="291"/>
        <end position="303"/>
    </location>
</feature>
<dbReference type="PROSITE" id="PS01159">
    <property type="entry name" value="WW_DOMAIN_1"/>
    <property type="match status" value="1"/>
</dbReference>
<dbReference type="InterPro" id="IPR008145">
    <property type="entry name" value="GK/Ca_channel_bsu"/>
</dbReference>
<feature type="domain" description="PDZ" evidence="7">
    <location>
        <begin position="1514"/>
        <end position="1595"/>
    </location>
</feature>
<feature type="compositionally biased region" description="Basic and acidic residues" evidence="4">
    <location>
        <begin position="304"/>
        <end position="315"/>
    </location>
</feature>
<feature type="compositionally biased region" description="Low complexity" evidence="4">
    <location>
        <begin position="130"/>
        <end position="141"/>
    </location>
</feature>
<keyword evidence="2" id="KW-0677">Repeat</keyword>
<feature type="domain" description="PDZ" evidence="7">
    <location>
        <begin position="1013"/>
        <end position="1094"/>
    </location>
</feature>
<dbReference type="Gene3D" id="2.20.70.10">
    <property type="match status" value="1"/>
</dbReference>
<feature type="compositionally biased region" description="Polar residues" evidence="4">
    <location>
        <begin position="1116"/>
        <end position="1126"/>
    </location>
</feature>
<dbReference type="GO" id="GO:0016301">
    <property type="term" value="F:kinase activity"/>
    <property type="evidence" value="ECO:0007669"/>
    <property type="project" value="UniProtKB-KW"/>
</dbReference>
<feature type="region of interest" description="Disordered" evidence="4">
    <location>
        <begin position="216"/>
        <end position="252"/>
    </location>
</feature>
<evidence type="ECO:0000256" key="3">
    <source>
        <dbReference type="ARBA" id="ARBA00023136"/>
    </source>
</evidence>
<feature type="region of interest" description="Disordered" evidence="4">
    <location>
        <begin position="348"/>
        <end position="421"/>
    </location>
</feature>
<dbReference type="SUPFAM" id="SSF51045">
    <property type="entry name" value="WW domain"/>
    <property type="match status" value="1"/>
</dbReference>
<dbReference type="GO" id="GO:0007165">
    <property type="term" value="P:signal transduction"/>
    <property type="evidence" value="ECO:0007669"/>
    <property type="project" value="TreeGrafter"/>
</dbReference>
<evidence type="ECO:0000256" key="2">
    <source>
        <dbReference type="ARBA" id="ARBA00022737"/>
    </source>
</evidence>
<protein>
    <submittedName>
        <fullName evidence="8">Membrane-associated guanylate kinase, WW and PDZ domain-containing protein 3</fullName>
    </submittedName>
</protein>
<feature type="region of interest" description="Disordered" evidence="4">
    <location>
        <begin position="267"/>
        <end position="323"/>
    </location>
</feature>
<sequence>MSAQTLNQDGPPTNTTTDDGAKQSSRGGAPKTAANDEATGSSDEVNGDNRPTITDTNIANNGSGGGGSNGTNENDSSNNKVPTSNTKPNGLKNRIIQRPPPLVLDKVSNFYDADTNDCIAQPYLQRQNVASNSVGASSNNNTKRTDGKQNQASQHNAAKISQINPVTQSSRVSHTDEAFINDRTPANHNNNNNNSNNNAKQKFWASLNENASRNKALANARSVSTTSTTTATSLNETNPPHSKRATTIETDSVNSLEPDLIIKHRNSSGAISSSRMVSTLSAHKQQNQDHQHHHHHQQQHYRNSHHEPHINHPDGRSNVTFEPIGSTHTIKDEQQTADHEHLHNSIITEDNQKDALNNSDDLEDCGIVDESNGGNLVGVDTTTPPATDLARRDLQSDEPPASATGSRPRSTNPFLNENDDDFEEYRNSIRSESANRDSFSLKHQNNFHKRPASFIAATDRLAGTIRPAYDFAKKQQIIEEKLNELHLNEQNLRDNKGYPNRPPEAFMAQQVIPPHKDQLDSNSQYQSTHYSEAPQQIATHDQPANHKTHTPYDPCIELYREPTISVDSESTVCQPPPSATMQLPHWTEAIYELNNAILESSSLAGGSDNGQFIYIIGSGDIILELDHIKVSGFTLVEFNKLVESKQFHLLKAVQTKHSHGLTLDLREYLNLSFPKNSKDKQLQNIIRENIYRRTIPCTTRPPRLGEVDNIDYHFLTKEQFTELNKRGMLLECGVYVGHFYGTLKPSCDLNQLPECSKAIQDETSDRLRQAWDNNHPAVEMIMKKDASNNQAPVIDQPVYENHESLRIQQQQHQHFNNIDNALQSANLNPHVRSTNIVAVDSEALPPGWERVMDQTHGIYYIDHNTQKTQFERPYEVELTKGSMGFGFTLVEADSGLLLVRSIIHGGPAHMNGLIRPGDILISAVGVSVTGLQHTDIARLFSTFAVGDRVRLTFARSNYILDDNLVPDEYLFSNGTNGDLAIAVNPNNYQLNQNLPLAQNPQIISVNQEFEFIQVTLKRGDQGFGFTIGDPQSSDSTAGQRVRKIQNHDICSNLKQGDILVDLNGEDITKMSHTDVVERLKRCPPGENVTLTVKRKKRFRSKTPMAMHTDATGEYSLDSTPQRNCKTPSLDGLMLKRPGNYNSKELSNVSRALFRNSNQAQLVQETTPRVDGASYDANLMNGLPPPQINSFEQQLYGSLPMPRQQPQHQGNNSVDLHLNHNIHEQHSLPIIPSLQNNHNYNSAPVHMESDSLRSSQSQYGENIAKPNFSGTSGVPQPRYHTNLQMNDFNQLNQYNNFMNNDKLVMMQMQQPKYQPQIYTSSDYHQVPLYSNSEILKSELIPQQHELNPALPIKPPVNPYLHNLPPDDNFQNNFYANNEEIALQSMQYNYLPQASQMPVPTDQFTFVRPISHGTPHDEHDEYEYHNVDLERENTDSNWGIRLIGGAEVDRAISIGSMIFGGVASKSGKLKSGDEIISIDGVNVVGATHQHVVELISACSNRVSLVVRRKTFAEACDVVLTKNTDEGFGFVIISNENCALIGKIIEGSPADRCRQLRVRDCIIAVNGRYITPDMKHPEIVNMIKECGSTLRLRIIPVDCYTVKLIKDIQNDSFGFRMRGGSEYDGTPLYIVRVEPNGQAHGLLNVGDQILEINNIPTVGMTHQQAATIIKYSDPIVKLKLRRNYVTPPSLLVDSPRSLQKYNQTAEMKQVNLASTPNNQPSSHDASFASLPSNFNLMNQHHQHQQHQQMQIPMSVPMTDHILQPAHHQPICDQHSMVYVD</sequence>
<keyword evidence="8" id="KW-0808">Transferase</keyword>
<feature type="domain" description="PDZ" evidence="7">
    <location>
        <begin position="875"/>
        <end position="940"/>
    </location>
</feature>
<name>A0A6G1SQU6_9ACAR</name>
<feature type="compositionally biased region" description="Low complexity" evidence="4">
    <location>
        <begin position="70"/>
        <end position="79"/>
    </location>
</feature>
<dbReference type="InterPro" id="IPR027417">
    <property type="entry name" value="P-loop_NTPase"/>
</dbReference>
<dbReference type="GO" id="GO:0016020">
    <property type="term" value="C:membrane"/>
    <property type="evidence" value="ECO:0007669"/>
    <property type="project" value="UniProtKB-SubCell"/>
</dbReference>
<feature type="compositionally biased region" description="Polar residues" evidence="4">
    <location>
        <begin position="348"/>
        <end position="359"/>
    </location>
</feature>
<feature type="compositionally biased region" description="Polar residues" evidence="4">
    <location>
        <begin position="38"/>
        <end position="59"/>
    </location>
</feature>